<dbReference type="AlphaFoldDB" id="A0A7M7PHJ2"/>
<dbReference type="InterPro" id="IPR031367">
    <property type="entry name" value="CCDC24"/>
</dbReference>
<reference evidence="2" key="2">
    <citation type="submission" date="2021-01" db="UniProtKB">
        <authorList>
            <consortium name="EnsemblMetazoa"/>
        </authorList>
    </citation>
    <scope>IDENTIFICATION</scope>
</reference>
<dbReference type="RefSeq" id="XP_030851835.1">
    <property type="nucleotide sequence ID" value="XM_030995975.1"/>
</dbReference>
<dbReference type="OMA" id="AWIDQDE"/>
<sequence length="422" mass="46501">MNQRCSDMEDMNANMMGAYEKPLSLWRLVEELVSPGERPDIRDILGSSLVEQSLELHEEVDNLLSIWQDYRAETEEDIPASPVNVLPEPPGMRDYLKTHIRMLLESVRERAKDEGRDVDGLLSRHNSDVLDYVSDELPGNTSPGMTLQRPGSSMSSRDGRETPMRMTPSSDSDGMSATSTVSDQVDSVKDQLNILRIDEVTNQLRSMLEDEISQLLKDTVFLQECLEDESDFRSQSRMSIVIREPSIQELKEERKKLEKEVQSAPPPTSVSVMNSVKPRSLTNSPNRRLPSPLSPTTPGSAKFRPSPPPSAGNAGRAAPVKAVHKLPTSHLPPARRASDTHLSTETNSSRTARVGTKTSIQSRTELSNKPRSPIRSLRGAGPESPTNMVPSPPSSARPPAGRSGSGGSGRLRQRVLDAKQSR</sequence>
<evidence type="ECO:0000256" key="1">
    <source>
        <dbReference type="SAM" id="MobiDB-lite"/>
    </source>
</evidence>
<dbReference type="EnsemblMetazoa" id="XM_030995975">
    <property type="protein sequence ID" value="XP_030851835"/>
    <property type="gene ID" value="LOC100893209"/>
</dbReference>
<evidence type="ECO:0008006" key="4">
    <source>
        <dbReference type="Google" id="ProtNLM"/>
    </source>
</evidence>
<organism evidence="2 3">
    <name type="scientific">Strongylocentrotus purpuratus</name>
    <name type="common">Purple sea urchin</name>
    <dbReference type="NCBI Taxonomy" id="7668"/>
    <lineage>
        <taxon>Eukaryota</taxon>
        <taxon>Metazoa</taxon>
        <taxon>Echinodermata</taxon>
        <taxon>Eleutherozoa</taxon>
        <taxon>Echinozoa</taxon>
        <taxon>Echinoidea</taxon>
        <taxon>Euechinoidea</taxon>
        <taxon>Echinacea</taxon>
        <taxon>Camarodonta</taxon>
        <taxon>Echinidea</taxon>
        <taxon>Strongylocentrotidae</taxon>
        <taxon>Strongylocentrotus</taxon>
    </lineage>
</organism>
<dbReference type="EnsemblMetazoa" id="XM_030995974">
    <property type="protein sequence ID" value="XP_030851834"/>
    <property type="gene ID" value="LOC100893209"/>
</dbReference>
<dbReference type="Proteomes" id="UP000007110">
    <property type="component" value="Unassembled WGS sequence"/>
</dbReference>
<dbReference type="RefSeq" id="XP_030851834.1">
    <property type="nucleotide sequence ID" value="XM_030995974.1"/>
</dbReference>
<proteinExistence type="predicted"/>
<dbReference type="GeneID" id="100893209"/>
<protein>
    <recommendedName>
        <fullName evidence="4">Coiled-coil domain-containing protein 24</fullName>
    </recommendedName>
</protein>
<dbReference type="OrthoDB" id="6022633at2759"/>
<accession>A0A7M7PHJ2</accession>
<feature type="region of interest" description="Disordered" evidence="1">
    <location>
        <begin position="255"/>
        <end position="422"/>
    </location>
</feature>
<dbReference type="Pfam" id="PF15669">
    <property type="entry name" value="CCDC24"/>
    <property type="match status" value="1"/>
</dbReference>
<feature type="compositionally biased region" description="Polar residues" evidence="1">
    <location>
        <begin position="167"/>
        <end position="184"/>
    </location>
</feature>
<evidence type="ECO:0000313" key="3">
    <source>
        <dbReference type="Proteomes" id="UP000007110"/>
    </source>
</evidence>
<feature type="compositionally biased region" description="Low complexity" evidence="1">
    <location>
        <begin position="283"/>
        <end position="298"/>
    </location>
</feature>
<dbReference type="PANTHER" id="PTHR28601">
    <property type="entry name" value="COILED-COIL DOMAIN-CONTAINING PROTEIN 24"/>
    <property type="match status" value="1"/>
</dbReference>
<feature type="compositionally biased region" description="Polar residues" evidence="1">
    <location>
        <begin position="139"/>
        <end position="156"/>
    </location>
</feature>
<reference evidence="3" key="1">
    <citation type="submission" date="2015-02" db="EMBL/GenBank/DDBJ databases">
        <title>Genome sequencing for Strongylocentrotus purpuratus.</title>
        <authorList>
            <person name="Murali S."/>
            <person name="Liu Y."/>
            <person name="Vee V."/>
            <person name="English A."/>
            <person name="Wang M."/>
            <person name="Skinner E."/>
            <person name="Han Y."/>
            <person name="Muzny D.M."/>
            <person name="Worley K.C."/>
            <person name="Gibbs R.A."/>
        </authorList>
    </citation>
    <scope>NUCLEOTIDE SEQUENCE</scope>
</reference>
<keyword evidence="3" id="KW-1185">Reference proteome</keyword>
<evidence type="ECO:0000313" key="2">
    <source>
        <dbReference type="EnsemblMetazoa" id="XP_030851835"/>
    </source>
</evidence>
<name>A0A7M7PHJ2_STRPU</name>
<feature type="compositionally biased region" description="Polar residues" evidence="1">
    <location>
        <begin position="340"/>
        <end position="370"/>
    </location>
</feature>
<dbReference type="PANTHER" id="PTHR28601:SF1">
    <property type="entry name" value="COILED-COIL DOMAIN-CONTAINING PROTEIN 24"/>
    <property type="match status" value="1"/>
</dbReference>
<dbReference type="InParanoid" id="A0A7M7PHJ2"/>
<feature type="region of interest" description="Disordered" evidence="1">
    <location>
        <begin position="135"/>
        <end position="184"/>
    </location>
</feature>
<dbReference type="KEGG" id="spu:100893209"/>